<keyword evidence="2" id="KW-1185">Reference proteome</keyword>
<evidence type="ECO:0000313" key="1">
    <source>
        <dbReference type="EMBL" id="MFC4426659.1"/>
    </source>
</evidence>
<proteinExistence type="predicted"/>
<dbReference type="RefSeq" id="WP_380039355.1">
    <property type="nucleotide sequence ID" value="NZ_JBHSEH010000009.1"/>
</dbReference>
<sequence>MEIVLLLAAMTLLVLMFTFLSLTAEDRALARDHSEVPTHSAGVMGYVTTGHD</sequence>
<protein>
    <submittedName>
        <fullName evidence="1">Uncharacterized protein</fullName>
    </submittedName>
</protein>
<organism evidence="1 2">
    <name type="scientific">Deinococcus navajonensis</name>
    <dbReference type="NCBI Taxonomy" id="309884"/>
    <lineage>
        <taxon>Bacteria</taxon>
        <taxon>Thermotogati</taxon>
        <taxon>Deinococcota</taxon>
        <taxon>Deinococci</taxon>
        <taxon>Deinococcales</taxon>
        <taxon>Deinococcaceae</taxon>
        <taxon>Deinococcus</taxon>
    </lineage>
</organism>
<evidence type="ECO:0000313" key="2">
    <source>
        <dbReference type="Proteomes" id="UP001595998"/>
    </source>
</evidence>
<dbReference type="Proteomes" id="UP001595998">
    <property type="component" value="Unassembled WGS sequence"/>
</dbReference>
<name>A0ABV8XP61_9DEIO</name>
<comment type="caution">
    <text evidence="1">The sequence shown here is derived from an EMBL/GenBank/DDBJ whole genome shotgun (WGS) entry which is preliminary data.</text>
</comment>
<dbReference type="EMBL" id="JBHSEH010000009">
    <property type="protein sequence ID" value="MFC4426659.1"/>
    <property type="molecule type" value="Genomic_DNA"/>
</dbReference>
<gene>
    <name evidence="1" type="ORF">ACFOZ9_10570</name>
</gene>
<accession>A0ABV8XP61</accession>
<reference evidence="2" key="1">
    <citation type="journal article" date="2019" name="Int. J. Syst. Evol. Microbiol.">
        <title>The Global Catalogue of Microorganisms (GCM) 10K type strain sequencing project: providing services to taxonomists for standard genome sequencing and annotation.</title>
        <authorList>
            <consortium name="The Broad Institute Genomics Platform"/>
            <consortium name="The Broad Institute Genome Sequencing Center for Infectious Disease"/>
            <person name="Wu L."/>
            <person name="Ma J."/>
        </authorList>
    </citation>
    <scope>NUCLEOTIDE SEQUENCE [LARGE SCALE GENOMIC DNA]</scope>
    <source>
        <strain evidence="2">CCUG 56029</strain>
    </source>
</reference>